<dbReference type="InterPro" id="IPR036770">
    <property type="entry name" value="Ankyrin_rpt-contain_sf"/>
</dbReference>
<keyword evidence="1" id="KW-0677">Repeat</keyword>
<feature type="non-terminal residue" evidence="4">
    <location>
        <position position="221"/>
    </location>
</feature>
<dbReference type="SMART" id="SM00248">
    <property type="entry name" value="ANK"/>
    <property type="match status" value="6"/>
</dbReference>
<evidence type="ECO:0000313" key="4">
    <source>
        <dbReference type="EMBL" id="KAH7024705.1"/>
    </source>
</evidence>
<dbReference type="GO" id="GO:0006396">
    <property type="term" value="P:RNA processing"/>
    <property type="evidence" value="ECO:0007669"/>
    <property type="project" value="TreeGrafter"/>
</dbReference>
<dbReference type="OrthoDB" id="4772757at2759"/>
<evidence type="ECO:0000256" key="1">
    <source>
        <dbReference type="ARBA" id="ARBA00022737"/>
    </source>
</evidence>
<dbReference type="GeneID" id="70178369"/>
<protein>
    <submittedName>
        <fullName evidence="4">Ankyrin repeat-containing domain protein</fullName>
    </submittedName>
</protein>
<organism evidence="4 5">
    <name type="scientific">Microdochium trichocladiopsis</name>
    <dbReference type="NCBI Taxonomy" id="1682393"/>
    <lineage>
        <taxon>Eukaryota</taxon>
        <taxon>Fungi</taxon>
        <taxon>Dikarya</taxon>
        <taxon>Ascomycota</taxon>
        <taxon>Pezizomycotina</taxon>
        <taxon>Sordariomycetes</taxon>
        <taxon>Xylariomycetidae</taxon>
        <taxon>Xylariales</taxon>
        <taxon>Microdochiaceae</taxon>
        <taxon>Microdochium</taxon>
    </lineage>
</organism>
<evidence type="ECO:0000313" key="5">
    <source>
        <dbReference type="Proteomes" id="UP000756346"/>
    </source>
</evidence>
<dbReference type="RefSeq" id="XP_046008253.1">
    <property type="nucleotide sequence ID" value="XM_046148823.1"/>
</dbReference>
<name>A0A9P8XZ27_9PEZI</name>
<dbReference type="PANTHER" id="PTHR24141">
    <property type="entry name" value="2-5A-DEPENDENT RIBONUCLEASE"/>
    <property type="match status" value="1"/>
</dbReference>
<dbReference type="PANTHER" id="PTHR24141:SF1">
    <property type="entry name" value="2-5A-DEPENDENT RIBONUCLEASE"/>
    <property type="match status" value="1"/>
</dbReference>
<dbReference type="PROSITE" id="PS50088">
    <property type="entry name" value="ANK_REPEAT"/>
    <property type="match status" value="1"/>
</dbReference>
<dbReference type="AlphaFoldDB" id="A0A9P8XZ27"/>
<proteinExistence type="predicted"/>
<accession>A0A9P8XZ27</accession>
<sequence>TALQMACRSRSDEVCRHLVALGADVTAPAGTMGSALQNACDQGHFDLGRWLIEKGADVNVQHAWSGTPLQAACASRRGTEAAVRDFVTTLLEHGADVNACVPSSHYGSAFQAACHRGWWAVVHTLLQRGANVNTQGGQFGTALQALCASQRLTAFNTLLELLDKGADVNAQTRPDGTALQAACTSPYLSGTHRERIVKTLLDRGADVTLRGGKYGSALQGA</sequence>
<evidence type="ECO:0000256" key="3">
    <source>
        <dbReference type="PROSITE-ProRule" id="PRU00023"/>
    </source>
</evidence>
<comment type="caution">
    <text evidence="4">The sequence shown here is derived from an EMBL/GenBank/DDBJ whole genome shotgun (WGS) entry which is preliminary data.</text>
</comment>
<keyword evidence="2 3" id="KW-0040">ANK repeat</keyword>
<feature type="repeat" description="ANK" evidence="3">
    <location>
        <begin position="31"/>
        <end position="63"/>
    </location>
</feature>
<dbReference type="Proteomes" id="UP000756346">
    <property type="component" value="Unassembled WGS sequence"/>
</dbReference>
<evidence type="ECO:0000256" key="2">
    <source>
        <dbReference type="ARBA" id="ARBA00023043"/>
    </source>
</evidence>
<dbReference type="GO" id="GO:0004540">
    <property type="term" value="F:RNA nuclease activity"/>
    <property type="evidence" value="ECO:0007669"/>
    <property type="project" value="TreeGrafter"/>
</dbReference>
<dbReference type="InterPro" id="IPR002110">
    <property type="entry name" value="Ankyrin_rpt"/>
</dbReference>
<dbReference type="EMBL" id="JAGTJQ010000009">
    <property type="protein sequence ID" value="KAH7024705.1"/>
    <property type="molecule type" value="Genomic_DNA"/>
</dbReference>
<keyword evidence="5" id="KW-1185">Reference proteome</keyword>
<dbReference type="Pfam" id="PF12796">
    <property type="entry name" value="Ank_2"/>
    <property type="match status" value="2"/>
</dbReference>
<gene>
    <name evidence="4" type="ORF">B0I36DRAFT_205242</name>
</gene>
<dbReference type="Gene3D" id="1.25.40.20">
    <property type="entry name" value="Ankyrin repeat-containing domain"/>
    <property type="match status" value="2"/>
</dbReference>
<reference evidence="4" key="1">
    <citation type="journal article" date="2021" name="Nat. Commun.">
        <title>Genetic determinants of endophytism in the Arabidopsis root mycobiome.</title>
        <authorList>
            <person name="Mesny F."/>
            <person name="Miyauchi S."/>
            <person name="Thiergart T."/>
            <person name="Pickel B."/>
            <person name="Atanasova L."/>
            <person name="Karlsson M."/>
            <person name="Huettel B."/>
            <person name="Barry K.W."/>
            <person name="Haridas S."/>
            <person name="Chen C."/>
            <person name="Bauer D."/>
            <person name="Andreopoulos W."/>
            <person name="Pangilinan J."/>
            <person name="LaButti K."/>
            <person name="Riley R."/>
            <person name="Lipzen A."/>
            <person name="Clum A."/>
            <person name="Drula E."/>
            <person name="Henrissat B."/>
            <person name="Kohler A."/>
            <person name="Grigoriev I.V."/>
            <person name="Martin F.M."/>
            <person name="Hacquard S."/>
        </authorList>
    </citation>
    <scope>NUCLEOTIDE SEQUENCE</scope>
    <source>
        <strain evidence="4">MPI-CAGE-CH-0230</strain>
    </source>
</reference>
<dbReference type="SUPFAM" id="SSF48403">
    <property type="entry name" value="Ankyrin repeat"/>
    <property type="match status" value="1"/>
</dbReference>
<dbReference type="GO" id="GO:0003723">
    <property type="term" value="F:RNA binding"/>
    <property type="evidence" value="ECO:0007669"/>
    <property type="project" value="TreeGrafter"/>
</dbReference>
<feature type="non-terminal residue" evidence="4">
    <location>
        <position position="1"/>
    </location>
</feature>